<feature type="region of interest" description="Disordered" evidence="1">
    <location>
        <begin position="48"/>
        <end position="73"/>
    </location>
</feature>
<evidence type="ECO:0000313" key="3">
    <source>
        <dbReference type="Proteomes" id="UP000029424"/>
    </source>
</evidence>
<dbReference type="Proteomes" id="UP000029424">
    <property type="component" value="Chromosome 1"/>
</dbReference>
<reference evidence="2 3" key="1">
    <citation type="submission" date="2014-06" db="EMBL/GenBank/DDBJ databases">
        <authorList>
            <person name="Bishop-Lilly K.A."/>
            <person name="Broomall S.M."/>
            <person name="Chain P.S."/>
            <person name="Chertkov O."/>
            <person name="Coyne S.R."/>
            <person name="Daligault H.E."/>
            <person name="Davenport K.W."/>
            <person name="Erkkila T."/>
            <person name="Frey K.G."/>
            <person name="Gibbons H.S."/>
            <person name="Gu W."/>
            <person name="Jaissle J."/>
            <person name="Johnson S.L."/>
            <person name="Koroleva G.I."/>
            <person name="Ladner J.T."/>
            <person name="Lo C.-C."/>
            <person name="Minogue T.D."/>
            <person name="Munk C."/>
            <person name="Palacios G.F."/>
            <person name="Redden C.L."/>
            <person name="Rosenzweig C.N."/>
            <person name="Scholz M.B."/>
            <person name="Teshima H."/>
            <person name="Xu Y."/>
        </authorList>
    </citation>
    <scope>NUCLEOTIDE SEQUENCE [LARGE SCALE GENOMIC DNA]</scope>
    <source>
        <strain evidence="2 3">EO147</strain>
    </source>
</reference>
<dbReference type="GeneID" id="60548333"/>
<organism evidence="2 3">
    <name type="scientific">Burkholderia oklahomensis</name>
    <dbReference type="NCBI Taxonomy" id="342113"/>
    <lineage>
        <taxon>Bacteria</taxon>
        <taxon>Pseudomonadati</taxon>
        <taxon>Pseudomonadota</taxon>
        <taxon>Betaproteobacteria</taxon>
        <taxon>Burkholderiales</taxon>
        <taxon>Burkholderiaceae</taxon>
        <taxon>Burkholderia</taxon>
        <taxon>pseudomallei group</taxon>
    </lineage>
</organism>
<keyword evidence="2" id="KW-0413">Isomerase</keyword>
<dbReference type="GO" id="GO:0016853">
    <property type="term" value="F:isomerase activity"/>
    <property type="evidence" value="ECO:0007669"/>
    <property type="project" value="UniProtKB-KW"/>
</dbReference>
<accession>A0AAI8FM32</accession>
<dbReference type="RefSeq" id="WP_010106475.1">
    <property type="nucleotide sequence ID" value="NZ_CADEQG010000007.1"/>
</dbReference>
<dbReference type="Gene3D" id="3.40.50.1000">
    <property type="entry name" value="HAD superfamily/HAD-like"/>
    <property type="match status" value="1"/>
</dbReference>
<evidence type="ECO:0000313" key="2">
    <source>
        <dbReference type="EMBL" id="AIO65644.1"/>
    </source>
</evidence>
<keyword evidence="3" id="KW-1185">Reference proteome</keyword>
<sequence>MLVADDTPKSDGYALRDATDVEHGGMRVTGDKKNEPMKEIRAWSDESAARQKALGQPATASRNGIVVEPDAIR</sequence>
<dbReference type="KEGG" id="bok:DM82_2625"/>
<gene>
    <name evidence="2" type="ORF">DM82_2625</name>
</gene>
<protein>
    <submittedName>
        <fullName evidence="2">Thiol-disulfide isomerase and thioredoxin domain protein</fullName>
    </submittedName>
</protein>
<evidence type="ECO:0000256" key="1">
    <source>
        <dbReference type="SAM" id="MobiDB-lite"/>
    </source>
</evidence>
<name>A0AAI8FM32_9BURK</name>
<proteinExistence type="predicted"/>
<dbReference type="EMBL" id="CP008726">
    <property type="protein sequence ID" value="AIO65644.1"/>
    <property type="molecule type" value="Genomic_DNA"/>
</dbReference>
<dbReference type="AlphaFoldDB" id="A0AAI8FM32"/>
<dbReference type="InterPro" id="IPR023214">
    <property type="entry name" value="HAD_sf"/>
</dbReference>